<dbReference type="PROSITE" id="PS00211">
    <property type="entry name" value="ABC_TRANSPORTER_1"/>
    <property type="match status" value="2"/>
</dbReference>
<reference evidence="7 8" key="1">
    <citation type="submission" date="2019-08" db="EMBL/GenBank/DDBJ databases">
        <title>Pseudomonas haemolytica sp. nov. isolated from raw milk and skim milk concentrate.</title>
        <authorList>
            <person name="Hofmann K."/>
            <person name="Huptas C."/>
            <person name="Doll E."/>
            <person name="Scherer S."/>
            <person name="Wenning M."/>
        </authorList>
    </citation>
    <scope>NUCLEOTIDE SEQUENCE [LARGE SCALE GENOMIC DNA]</scope>
    <source>
        <strain evidence="7 8">DSM 108987</strain>
    </source>
</reference>
<dbReference type="GO" id="GO:0055085">
    <property type="term" value="P:transmembrane transport"/>
    <property type="evidence" value="ECO:0007669"/>
    <property type="project" value="UniProtKB-ARBA"/>
</dbReference>
<keyword evidence="3" id="KW-0547">Nucleotide-binding</keyword>
<evidence type="ECO:0000313" key="7">
    <source>
        <dbReference type="EMBL" id="MRJ39583.1"/>
    </source>
</evidence>
<dbReference type="InterPro" id="IPR003439">
    <property type="entry name" value="ABC_transporter-like_ATP-bd"/>
</dbReference>
<dbReference type="GO" id="GO:0015833">
    <property type="term" value="P:peptide transport"/>
    <property type="evidence" value="ECO:0007669"/>
    <property type="project" value="InterPro"/>
</dbReference>
<evidence type="ECO:0000313" key="9">
    <source>
        <dbReference type="Proteomes" id="UP000620382"/>
    </source>
</evidence>
<evidence type="ECO:0000256" key="3">
    <source>
        <dbReference type="ARBA" id="ARBA00022741"/>
    </source>
</evidence>
<dbReference type="Proteomes" id="UP000408764">
    <property type="component" value="Unassembled WGS sequence"/>
</dbReference>
<evidence type="ECO:0000256" key="4">
    <source>
        <dbReference type="ARBA" id="ARBA00022840"/>
    </source>
</evidence>
<dbReference type="InterPro" id="IPR050319">
    <property type="entry name" value="ABC_transp_ATP-bind"/>
</dbReference>
<name>A0A5P1DGG7_9PSED</name>
<keyword evidence="4 7" id="KW-0067">ATP-binding</keyword>
<sequence length="514" mass="55364">MKPLRVEHLRVQLDSGRDVIAQINFELSAGQILGLVGESGSGKTTLATALLGHVRKGAQLTDGRVIVAGADVLSLHGEALRKARGGLVAYIPQDPAMALNPALRILRQLHETLAAHAPQLSRAARQQRLRETLQQVGLPDDEGFLKRFAHQLSGGQQQRVLLALAFILRPQVVVLDEPTTALDVTTQARFLASLRQLCKSQGVAAVYVSHDLAVVKSLADRVMVLYAGRVVECAETAQLFRQPSHPYSQRLLAAATLAARPSTVLAPQPVLLAVSELAVRYAGRPVVEGVSLHVHVGECLALVGESGSGKSSVSRALVGLAQEACGQLRFAGEPLSLAVGGRSAEQRRRIQYIFQNPLRALNPRHTVAQSLATPLRHFFGLKGAALRQRIEQALIRVALPVSLADTYPGSLSGGERQRVAIARALVCEPRLLICDEITSALDVSVQASILALLRGLQDEGMALLFVTHDLNVVRAVADRVLVLKDGRLVEQGAVTEVFQQPRAAYTRQLLEHSL</sequence>
<dbReference type="Pfam" id="PF08352">
    <property type="entry name" value="oligo_HPY"/>
    <property type="match status" value="1"/>
</dbReference>
<dbReference type="InterPro" id="IPR013563">
    <property type="entry name" value="Oligopep_ABC_C"/>
</dbReference>
<gene>
    <name evidence="7" type="ORF">FRT59_21785</name>
    <name evidence="6" type="ORF">JJD71_14015</name>
</gene>
<dbReference type="SUPFAM" id="SSF52540">
    <property type="entry name" value="P-loop containing nucleoside triphosphate hydrolases"/>
    <property type="match status" value="2"/>
</dbReference>
<dbReference type="EMBL" id="JAENSR010000003">
    <property type="protein sequence ID" value="MBK3460179.1"/>
    <property type="molecule type" value="Genomic_DNA"/>
</dbReference>
<keyword evidence="9" id="KW-1185">Reference proteome</keyword>
<dbReference type="CDD" id="cd03257">
    <property type="entry name" value="ABC_NikE_OppD_transporters"/>
    <property type="match status" value="2"/>
</dbReference>
<dbReference type="AlphaFoldDB" id="A0A5P1DGG7"/>
<dbReference type="NCBIfam" id="NF007739">
    <property type="entry name" value="PRK10419.1"/>
    <property type="match status" value="2"/>
</dbReference>
<dbReference type="OrthoDB" id="9784450at2"/>
<reference evidence="6 9" key="2">
    <citation type="submission" date="2021-01" db="EMBL/GenBank/DDBJ databases">
        <title>Antibiotic resistance and phylogeny of Pseudomonas spp. isolated over three decades from chicken meat in the Norwegian food chain.</title>
        <authorList>
            <person name="Moen B."/>
        </authorList>
    </citation>
    <scope>NUCLEOTIDE SEQUENCE [LARGE SCALE GENOMIC DNA]</scope>
    <source>
        <strain evidence="6 9">MF6766</strain>
    </source>
</reference>
<accession>A0A5P1DGG7</accession>
<dbReference type="PANTHER" id="PTHR43776">
    <property type="entry name" value="TRANSPORT ATP-BINDING PROTEIN"/>
    <property type="match status" value="1"/>
</dbReference>
<comment type="similarity">
    <text evidence="1">Belongs to the ABC transporter superfamily.</text>
</comment>
<dbReference type="SMART" id="SM00382">
    <property type="entry name" value="AAA"/>
    <property type="match status" value="2"/>
</dbReference>
<organism evidence="7 8">
    <name type="scientific">Pseudomonas haemolytica</name>
    <dbReference type="NCBI Taxonomy" id="2600065"/>
    <lineage>
        <taxon>Bacteria</taxon>
        <taxon>Pseudomonadati</taxon>
        <taxon>Pseudomonadota</taxon>
        <taxon>Gammaproteobacteria</taxon>
        <taxon>Pseudomonadales</taxon>
        <taxon>Pseudomonadaceae</taxon>
        <taxon>Pseudomonas</taxon>
    </lineage>
</organism>
<proteinExistence type="inferred from homology"/>
<feature type="domain" description="ABC transporter" evidence="5">
    <location>
        <begin position="272"/>
        <end position="510"/>
    </location>
</feature>
<evidence type="ECO:0000313" key="6">
    <source>
        <dbReference type="EMBL" id="MBK3460179.1"/>
    </source>
</evidence>
<evidence type="ECO:0000259" key="5">
    <source>
        <dbReference type="PROSITE" id="PS50893"/>
    </source>
</evidence>
<feature type="domain" description="ABC transporter" evidence="5">
    <location>
        <begin position="4"/>
        <end position="252"/>
    </location>
</feature>
<dbReference type="InterPro" id="IPR017871">
    <property type="entry name" value="ABC_transporter-like_CS"/>
</dbReference>
<dbReference type="Pfam" id="PF00005">
    <property type="entry name" value="ABC_tran"/>
    <property type="match status" value="2"/>
</dbReference>
<dbReference type="InterPro" id="IPR003593">
    <property type="entry name" value="AAA+_ATPase"/>
</dbReference>
<dbReference type="RefSeq" id="WP_153872327.1">
    <property type="nucleotide sequence ID" value="NZ_JAEKCT010000016.1"/>
</dbReference>
<dbReference type="InterPro" id="IPR027417">
    <property type="entry name" value="P-loop_NTPase"/>
</dbReference>
<dbReference type="GO" id="GO:0016887">
    <property type="term" value="F:ATP hydrolysis activity"/>
    <property type="evidence" value="ECO:0007669"/>
    <property type="project" value="InterPro"/>
</dbReference>
<evidence type="ECO:0000256" key="2">
    <source>
        <dbReference type="ARBA" id="ARBA00022448"/>
    </source>
</evidence>
<dbReference type="Gene3D" id="3.40.50.300">
    <property type="entry name" value="P-loop containing nucleotide triphosphate hydrolases"/>
    <property type="match status" value="2"/>
</dbReference>
<protein>
    <submittedName>
        <fullName evidence="7">ABC transporter ATP-binding protein</fullName>
    </submittedName>
</protein>
<evidence type="ECO:0000313" key="8">
    <source>
        <dbReference type="Proteomes" id="UP000408764"/>
    </source>
</evidence>
<comment type="caution">
    <text evidence="7">The sequence shown here is derived from an EMBL/GenBank/DDBJ whole genome shotgun (WGS) entry which is preliminary data.</text>
</comment>
<dbReference type="PANTHER" id="PTHR43776:SF7">
    <property type="entry name" value="D,D-DIPEPTIDE TRANSPORT ATP-BINDING PROTEIN DDPF-RELATED"/>
    <property type="match status" value="1"/>
</dbReference>
<dbReference type="EMBL" id="VOIW01000006">
    <property type="protein sequence ID" value="MRJ39583.1"/>
    <property type="molecule type" value="Genomic_DNA"/>
</dbReference>
<keyword evidence="2" id="KW-0813">Transport</keyword>
<dbReference type="PROSITE" id="PS50893">
    <property type="entry name" value="ABC_TRANSPORTER_2"/>
    <property type="match status" value="2"/>
</dbReference>
<evidence type="ECO:0000256" key="1">
    <source>
        <dbReference type="ARBA" id="ARBA00005417"/>
    </source>
</evidence>
<dbReference type="Proteomes" id="UP000620382">
    <property type="component" value="Unassembled WGS sequence"/>
</dbReference>
<dbReference type="GO" id="GO:0005524">
    <property type="term" value="F:ATP binding"/>
    <property type="evidence" value="ECO:0007669"/>
    <property type="project" value="UniProtKB-KW"/>
</dbReference>